<dbReference type="RefSeq" id="WP_115269208.1">
    <property type="nucleotide sequence ID" value="NZ_JBNPNB010000173.1"/>
</dbReference>
<dbReference type="Proteomes" id="UP000254924">
    <property type="component" value="Unassembled WGS sequence"/>
</dbReference>
<name>A0A380K8Q1_9STRE</name>
<dbReference type="PANTHER" id="PTHR40056:SF1">
    <property type="entry name" value="DUF1836 DOMAIN-CONTAINING PROTEIN"/>
    <property type="match status" value="1"/>
</dbReference>
<gene>
    <name evidence="1" type="ORF">NCTC12224_01312</name>
</gene>
<sequence length="154" mass="17703">MTYHYPSWDELPAIDLYLDQVLLYVNQVTQNNIPSDKGLTASMVNNYVKHEQLTKPIKKKYNRKHLARLIAITALKNVFSIQEISRTLTILTANDQSKESYDGFVACMNEQETSGLPEVVISACQTLKLYDHTQKLVQNLEGEEYEPNTNYETE</sequence>
<dbReference type="AlphaFoldDB" id="A0A380K8Q1"/>
<dbReference type="Pfam" id="PF08876">
    <property type="entry name" value="DUF1836"/>
    <property type="match status" value="1"/>
</dbReference>
<proteinExistence type="predicted"/>
<dbReference type="OrthoDB" id="3191472at2"/>
<dbReference type="GeneID" id="78356637"/>
<dbReference type="InterPro" id="IPR014975">
    <property type="entry name" value="DUF1836"/>
</dbReference>
<keyword evidence="2" id="KW-1185">Reference proteome</keyword>
<reference evidence="1 2" key="1">
    <citation type="submission" date="2018-06" db="EMBL/GenBank/DDBJ databases">
        <authorList>
            <consortium name="Pathogen Informatics"/>
            <person name="Doyle S."/>
        </authorList>
    </citation>
    <scope>NUCLEOTIDE SEQUENCE [LARGE SCALE GENOMIC DNA]</scope>
    <source>
        <strain evidence="1 2">NCTC12224</strain>
    </source>
</reference>
<dbReference type="EMBL" id="UHFN01000007">
    <property type="protein sequence ID" value="SUN61064.1"/>
    <property type="molecule type" value="Genomic_DNA"/>
</dbReference>
<dbReference type="PANTHER" id="PTHR40056">
    <property type="entry name" value="HYPOTHETICAL CYTOSOLIC PROTEIN"/>
    <property type="match status" value="1"/>
</dbReference>
<accession>A0A380K8Q1</accession>
<evidence type="ECO:0000313" key="1">
    <source>
        <dbReference type="EMBL" id="SUN61064.1"/>
    </source>
</evidence>
<organism evidence="1 2">
    <name type="scientific">Streptococcus hyointestinalis</name>
    <dbReference type="NCBI Taxonomy" id="1337"/>
    <lineage>
        <taxon>Bacteria</taxon>
        <taxon>Bacillati</taxon>
        <taxon>Bacillota</taxon>
        <taxon>Bacilli</taxon>
        <taxon>Lactobacillales</taxon>
        <taxon>Streptococcaceae</taxon>
        <taxon>Streptococcus</taxon>
    </lineage>
</organism>
<protein>
    <submittedName>
        <fullName evidence="1">Domain of uncharacterized function (DUF1836)</fullName>
    </submittedName>
</protein>
<evidence type="ECO:0000313" key="2">
    <source>
        <dbReference type="Proteomes" id="UP000254924"/>
    </source>
</evidence>